<keyword evidence="2" id="KW-1185">Reference proteome</keyword>
<reference evidence="1" key="1">
    <citation type="submission" date="2023-04" db="EMBL/GenBank/DDBJ databases">
        <title>A chromosome-level genome assembly of the parasitoid wasp Eretmocerus hayati.</title>
        <authorList>
            <person name="Zhong Y."/>
            <person name="Liu S."/>
            <person name="Liu Y."/>
        </authorList>
    </citation>
    <scope>NUCLEOTIDE SEQUENCE</scope>
    <source>
        <strain evidence="1">ZJU_SS_LIU_2023</strain>
    </source>
</reference>
<evidence type="ECO:0000313" key="2">
    <source>
        <dbReference type="Proteomes" id="UP001239111"/>
    </source>
</evidence>
<dbReference type="EMBL" id="CM056742">
    <property type="protein sequence ID" value="KAJ8678172.1"/>
    <property type="molecule type" value="Genomic_DNA"/>
</dbReference>
<sequence>MSAFILIPTMMSEMSQTACPIVMTTIAETTPKKIFPSQAALARVRRDLFGPVDHSAARALAESELNRQSLLDSEQWGFDFKLEVPRSNVNSRYEWQLLSAQEMVPKPYALQSMPYLRQHSLITKVCCQSSWSNRAVNTTDTSNEQGRPLSSISSLVISEPIQFMDGELLYCGKLNTSNATAGMTPPSTGSSSHVKAKHTLRHIIPLRNHQPSITGKLSI</sequence>
<name>A0ACC2P453_9HYME</name>
<dbReference type="Proteomes" id="UP001239111">
    <property type="component" value="Chromosome 2"/>
</dbReference>
<protein>
    <submittedName>
        <fullName evidence="1">Uncharacterized protein</fullName>
    </submittedName>
</protein>
<evidence type="ECO:0000313" key="1">
    <source>
        <dbReference type="EMBL" id="KAJ8678172.1"/>
    </source>
</evidence>
<organism evidence="1 2">
    <name type="scientific">Eretmocerus hayati</name>
    <dbReference type="NCBI Taxonomy" id="131215"/>
    <lineage>
        <taxon>Eukaryota</taxon>
        <taxon>Metazoa</taxon>
        <taxon>Ecdysozoa</taxon>
        <taxon>Arthropoda</taxon>
        <taxon>Hexapoda</taxon>
        <taxon>Insecta</taxon>
        <taxon>Pterygota</taxon>
        <taxon>Neoptera</taxon>
        <taxon>Endopterygota</taxon>
        <taxon>Hymenoptera</taxon>
        <taxon>Apocrita</taxon>
        <taxon>Proctotrupomorpha</taxon>
        <taxon>Chalcidoidea</taxon>
        <taxon>Aphelinidae</taxon>
        <taxon>Aphelininae</taxon>
        <taxon>Eretmocerus</taxon>
    </lineage>
</organism>
<gene>
    <name evidence="1" type="ORF">QAD02_013959</name>
</gene>
<accession>A0ACC2P453</accession>
<proteinExistence type="predicted"/>
<comment type="caution">
    <text evidence="1">The sequence shown here is derived from an EMBL/GenBank/DDBJ whole genome shotgun (WGS) entry which is preliminary data.</text>
</comment>